<evidence type="ECO:0000313" key="1">
    <source>
        <dbReference type="EMBL" id="MBF8193735.1"/>
    </source>
</evidence>
<dbReference type="Pfam" id="PF14119">
    <property type="entry name" value="DUF4288"/>
    <property type="match status" value="1"/>
</dbReference>
<sequence>MDEQTRTPYIAILVYVTHVEGNYARPRYSEDVVLLYRNSIEDARTAAEAKGRGDEISYHNEYGESVTWSFIGLADVRNALYDSLEESTTLYSRSFLDLAQYKDIFSLSSLESEQES</sequence>
<gene>
    <name evidence="1" type="ORF">ITP53_50275</name>
</gene>
<dbReference type="InterPro" id="IPR025630">
    <property type="entry name" value="DUF4288"/>
</dbReference>
<comment type="caution">
    <text evidence="1">The sequence shown here is derived from an EMBL/GenBank/DDBJ whole genome shotgun (WGS) entry which is preliminary data.</text>
</comment>
<dbReference type="RefSeq" id="WP_195902587.1">
    <property type="nucleotide sequence ID" value="NZ_JADOGI010000313.1"/>
</dbReference>
<organism evidence="1 2">
    <name type="scientific">Nonomuraea cypriaca</name>
    <dbReference type="NCBI Taxonomy" id="1187855"/>
    <lineage>
        <taxon>Bacteria</taxon>
        <taxon>Bacillati</taxon>
        <taxon>Actinomycetota</taxon>
        <taxon>Actinomycetes</taxon>
        <taxon>Streptosporangiales</taxon>
        <taxon>Streptosporangiaceae</taxon>
        <taxon>Nonomuraea</taxon>
    </lineage>
</organism>
<proteinExistence type="predicted"/>
<evidence type="ECO:0000313" key="2">
    <source>
        <dbReference type="Proteomes" id="UP000605361"/>
    </source>
</evidence>
<dbReference type="EMBL" id="JADOGI010000313">
    <property type="protein sequence ID" value="MBF8193735.1"/>
    <property type="molecule type" value="Genomic_DNA"/>
</dbReference>
<accession>A0A931ANX6</accession>
<reference evidence="1" key="1">
    <citation type="submission" date="2020-11" db="EMBL/GenBank/DDBJ databases">
        <title>Whole-genome analyses of Nonomuraea sp. K274.</title>
        <authorList>
            <person name="Veyisoglu A."/>
        </authorList>
    </citation>
    <scope>NUCLEOTIDE SEQUENCE</scope>
    <source>
        <strain evidence="1">K274</strain>
    </source>
</reference>
<dbReference type="AlphaFoldDB" id="A0A931ANX6"/>
<dbReference type="Proteomes" id="UP000605361">
    <property type="component" value="Unassembled WGS sequence"/>
</dbReference>
<name>A0A931ANX6_9ACTN</name>
<protein>
    <submittedName>
        <fullName evidence="1">DUF4288 domain-containing protein</fullName>
    </submittedName>
</protein>
<keyword evidence="2" id="KW-1185">Reference proteome</keyword>